<dbReference type="PANTHER" id="PTHR48207:SF4">
    <property type="entry name" value="BLL6097 PROTEIN"/>
    <property type="match status" value="1"/>
</dbReference>
<gene>
    <name evidence="3" type="ORF">DFR45_10560</name>
</gene>
<dbReference type="Gene3D" id="3.30.1540.10">
    <property type="entry name" value="formyl-coa transferase, domain 3"/>
    <property type="match status" value="1"/>
</dbReference>
<dbReference type="InterPro" id="IPR023606">
    <property type="entry name" value="CoA-Trfase_III_dom_1_sf"/>
</dbReference>
<feature type="compositionally biased region" description="Polar residues" evidence="2">
    <location>
        <begin position="1"/>
        <end position="13"/>
    </location>
</feature>
<dbReference type="InterPro" id="IPR050483">
    <property type="entry name" value="CoA-transferase_III_domain"/>
</dbReference>
<dbReference type="GO" id="GO:0008410">
    <property type="term" value="F:CoA-transferase activity"/>
    <property type="evidence" value="ECO:0007669"/>
    <property type="project" value="TreeGrafter"/>
</dbReference>
<dbReference type="AlphaFoldDB" id="A0A369AJU2"/>
<feature type="compositionally biased region" description="Basic and acidic residues" evidence="2">
    <location>
        <begin position="420"/>
        <end position="429"/>
    </location>
</feature>
<evidence type="ECO:0000313" key="3">
    <source>
        <dbReference type="EMBL" id="RCX09431.1"/>
    </source>
</evidence>
<protein>
    <submittedName>
        <fullName evidence="3">Crotonobetainyl-CoA:carnitine CoA-transferase CaiB-like acyl-CoA transferase</fullName>
    </submittedName>
</protein>
<dbReference type="PANTHER" id="PTHR48207">
    <property type="entry name" value="SUCCINATE--HYDROXYMETHYLGLUTARATE COA-TRANSFERASE"/>
    <property type="match status" value="1"/>
</dbReference>
<dbReference type="EMBL" id="QPJU01000005">
    <property type="protein sequence ID" value="RCX09431.1"/>
    <property type="molecule type" value="Genomic_DNA"/>
</dbReference>
<dbReference type="SUPFAM" id="SSF89796">
    <property type="entry name" value="CoA-transferase family III (CaiB/BaiF)"/>
    <property type="match status" value="1"/>
</dbReference>
<sequence length="429" mass="46849">MLKTAQTNENTASEAHEKEAFRANTGQNRSGAAPLAGVRVIDLSAVLMGPYATQILGDHGADVVKIESPEGDSTRAIGPARHAGMGPMFLHLNRNKRSVVLDLKTPAGKAAMRRLLETADVFVHNLRPASVARLGFDYDSVAAINPRIIWCGVYGYGEEGPYAGRPAYDDLIQGAVGVAALQKRAGAEVPRYAPLNIADRMTGLHAAHSVAMALFARERTGRGCRIDIPMFETMVGVVLSDHIYGRSFVPPTGEAGYSRLLSPSRRPYETSDGYLCAMVYNDGQWQRFLRAIGRADLLVDARFASLASRTRHIDEVYGFLAQTLRTQSTAHWLDLFARIDLPAGPVNTIEELFDDPHLAAVGFFQQVEHPSEGPMLTFGTAARWVGYEVGALAPAPRLGEHTEEVLRECGFDPNQLNNEPKQEKKESKP</sequence>
<dbReference type="Proteomes" id="UP000252174">
    <property type="component" value="Unassembled WGS sequence"/>
</dbReference>
<dbReference type="InterPro" id="IPR003673">
    <property type="entry name" value="CoA-Trfase_fam_III"/>
</dbReference>
<keyword evidence="4" id="KW-1185">Reference proteome</keyword>
<organism evidence="3 4">
    <name type="scientific">Extensimonas vulgaris</name>
    <dbReference type="NCBI Taxonomy" id="1031594"/>
    <lineage>
        <taxon>Bacteria</taxon>
        <taxon>Pseudomonadati</taxon>
        <taxon>Pseudomonadota</taxon>
        <taxon>Betaproteobacteria</taxon>
        <taxon>Burkholderiales</taxon>
        <taxon>Comamonadaceae</taxon>
        <taxon>Extensimonas</taxon>
    </lineage>
</organism>
<dbReference type="RefSeq" id="WP_114483307.1">
    <property type="nucleotide sequence ID" value="NZ_QPJU01000005.1"/>
</dbReference>
<dbReference type="Gene3D" id="3.40.50.10540">
    <property type="entry name" value="Crotonobetainyl-coa:carnitine coa-transferase, domain 1"/>
    <property type="match status" value="1"/>
</dbReference>
<dbReference type="InterPro" id="IPR044855">
    <property type="entry name" value="CoA-Trfase_III_dom3_sf"/>
</dbReference>
<accession>A0A369AJU2</accession>
<evidence type="ECO:0000256" key="1">
    <source>
        <dbReference type="ARBA" id="ARBA00022679"/>
    </source>
</evidence>
<evidence type="ECO:0000313" key="4">
    <source>
        <dbReference type="Proteomes" id="UP000252174"/>
    </source>
</evidence>
<name>A0A369AJU2_9BURK</name>
<feature type="region of interest" description="Disordered" evidence="2">
    <location>
        <begin position="410"/>
        <end position="429"/>
    </location>
</feature>
<dbReference type="Pfam" id="PF02515">
    <property type="entry name" value="CoA_transf_3"/>
    <property type="match status" value="1"/>
</dbReference>
<proteinExistence type="predicted"/>
<reference evidence="3 4" key="1">
    <citation type="submission" date="2018-07" db="EMBL/GenBank/DDBJ databases">
        <title>Genomic Encyclopedia of Type Strains, Phase IV (KMG-IV): sequencing the most valuable type-strain genomes for metagenomic binning, comparative biology and taxonomic classification.</title>
        <authorList>
            <person name="Goeker M."/>
        </authorList>
    </citation>
    <scope>NUCLEOTIDE SEQUENCE [LARGE SCALE GENOMIC DNA]</scope>
    <source>
        <strain evidence="3 4">DSM 100911</strain>
    </source>
</reference>
<comment type="caution">
    <text evidence="3">The sequence shown here is derived from an EMBL/GenBank/DDBJ whole genome shotgun (WGS) entry which is preliminary data.</text>
</comment>
<feature type="region of interest" description="Disordered" evidence="2">
    <location>
        <begin position="1"/>
        <end position="29"/>
    </location>
</feature>
<dbReference type="OrthoDB" id="5294844at2"/>
<keyword evidence="1 3" id="KW-0808">Transferase</keyword>
<evidence type="ECO:0000256" key="2">
    <source>
        <dbReference type="SAM" id="MobiDB-lite"/>
    </source>
</evidence>